<keyword evidence="10" id="KW-1185">Reference proteome</keyword>
<accession>A0A0Q4B7R2</accession>
<sequence length="194" mass="21959">MEELLNNPYFTYLILPILIFCTRIADVTLGTMRIVFVSRGNKAMAPLLGFFEVFIWIVAIGQIMSHANHIGCYLAYALGFATGNYVGLRVEEHLAVGMQVVRIITQEFGQQITNELNAKGYGATRVQAQGSQGDVALIYCVASRKQIPDVLKTVRSFNPSTFYSVEDVRTASAGIFPHNEQKRRRWFRFWRKGK</sequence>
<evidence type="ECO:0000313" key="10">
    <source>
        <dbReference type="Proteomes" id="UP000054172"/>
    </source>
</evidence>
<dbReference type="AlphaFoldDB" id="A0A0Q4B7R2"/>
<feature type="domain" description="DUF5698" evidence="8">
    <location>
        <begin position="31"/>
        <end position="87"/>
    </location>
</feature>
<dbReference type="EMBL" id="LIIK01000009">
    <property type="protein sequence ID" value="KQM09240.1"/>
    <property type="molecule type" value="Genomic_DNA"/>
</dbReference>
<comment type="similarity">
    <text evidence="6">Belongs to the UPF0316 family.</text>
</comment>
<comment type="caution">
    <text evidence="9">The sequence shown here is derived from an EMBL/GenBank/DDBJ whole genome shotgun (WGS) entry which is preliminary data.</text>
</comment>
<dbReference type="PANTHER" id="PTHR40060">
    <property type="entry name" value="UPF0316 PROTEIN YEBE"/>
    <property type="match status" value="1"/>
</dbReference>
<evidence type="ECO:0000256" key="1">
    <source>
        <dbReference type="ARBA" id="ARBA00004651"/>
    </source>
</evidence>
<keyword evidence="5 6" id="KW-0472">Membrane</keyword>
<dbReference type="InterPro" id="IPR044035">
    <property type="entry name" value="DUF5698"/>
</dbReference>
<keyword evidence="3 6" id="KW-0812">Transmembrane</keyword>
<protein>
    <recommendedName>
        <fullName evidence="6">UPF0316 protein AL399_02985</fullName>
    </recommendedName>
</protein>
<dbReference type="CDD" id="cd16381">
    <property type="entry name" value="YitT_C_like_1"/>
    <property type="match status" value="1"/>
</dbReference>
<dbReference type="Proteomes" id="UP000054172">
    <property type="component" value="Unassembled WGS sequence"/>
</dbReference>
<feature type="transmembrane region" description="Helical" evidence="6">
    <location>
        <begin position="12"/>
        <end position="36"/>
    </location>
</feature>
<feature type="domain" description="DUF2179" evidence="7">
    <location>
        <begin position="121"/>
        <end position="170"/>
    </location>
</feature>
<dbReference type="Pfam" id="PF18955">
    <property type="entry name" value="DUF5698"/>
    <property type="match status" value="1"/>
</dbReference>
<dbReference type="GO" id="GO:0005886">
    <property type="term" value="C:plasma membrane"/>
    <property type="evidence" value="ECO:0007669"/>
    <property type="project" value="UniProtKB-SubCell"/>
</dbReference>
<evidence type="ECO:0000259" key="7">
    <source>
        <dbReference type="Pfam" id="PF10035"/>
    </source>
</evidence>
<evidence type="ECO:0000313" key="9">
    <source>
        <dbReference type="EMBL" id="KQM09240.1"/>
    </source>
</evidence>
<name>A0A0Q4B7R2_9BACT</name>
<reference evidence="9" key="1">
    <citation type="submission" date="2015-08" db="EMBL/GenBank/DDBJ databases">
        <title>Candidatus Bacteriodes Periocalifornicus.</title>
        <authorList>
            <person name="McLean J.S."/>
            <person name="Kelley S."/>
        </authorList>
    </citation>
    <scope>NUCLEOTIDE SEQUENCE [LARGE SCALE GENOMIC DNA]</scope>
    <source>
        <strain evidence="9">12B</strain>
    </source>
</reference>
<gene>
    <name evidence="9" type="ORF">AL399_02985</name>
</gene>
<evidence type="ECO:0000256" key="4">
    <source>
        <dbReference type="ARBA" id="ARBA00022989"/>
    </source>
</evidence>
<evidence type="ECO:0000256" key="6">
    <source>
        <dbReference type="HAMAP-Rule" id="MF_01515"/>
    </source>
</evidence>
<evidence type="ECO:0000256" key="5">
    <source>
        <dbReference type="ARBA" id="ARBA00023136"/>
    </source>
</evidence>
<dbReference type="InterPro" id="IPR019264">
    <property type="entry name" value="DUF2179"/>
</dbReference>
<comment type="subcellular location">
    <subcellularLocation>
        <location evidence="1 6">Cell membrane</location>
        <topology evidence="1 6">Multi-pass membrane protein</topology>
    </subcellularLocation>
</comment>
<keyword evidence="2 6" id="KW-1003">Cell membrane</keyword>
<dbReference type="InterPro" id="IPR022930">
    <property type="entry name" value="UPF0316"/>
</dbReference>
<evidence type="ECO:0000259" key="8">
    <source>
        <dbReference type="Pfam" id="PF18955"/>
    </source>
</evidence>
<evidence type="ECO:0000256" key="2">
    <source>
        <dbReference type="ARBA" id="ARBA00022475"/>
    </source>
</evidence>
<dbReference type="HAMAP" id="MF_01515">
    <property type="entry name" value="UPF0316"/>
    <property type="match status" value="1"/>
</dbReference>
<organism evidence="9 10">
    <name type="scientific">Candidatus [Bacteroides] periocalifornicus</name>
    <dbReference type="NCBI Taxonomy" id="1702214"/>
    <lineage>
        <taxon>Bacteria</taxon>
        <taxon>Pseudomonadati</taxon>
        <taxon>Bacteroidota</taxon>
    </lineage>
</organism>
<feature type="transmembrane region" description="Helical" evidence="6">
    <location>
        <begin position="43"/>
        <end position="64"/>
    </location>
</feature>
<dbReference type="PATRIC" id="fig|1702214.3.peg.966"/>
<proteinExistence type="inferred from homology"/>
<keyword evidence="4 6" id="KW-1133">Transmembrane helix</keyword>
<evidence type="ECO:0000256" key="3">
    <source>
        <dbReference type="ARBA" id="ARBA00022692"/>
    </source>
</evidence>
<dbReference type="Pfam" id="PF10035">
    <property type="entry name" value="DUF2179"/>
    <property type="match status" value="1"/>
</dbReference>
<dbReference type="PANTHER" id="PTHR40060:SF1">
    <property type="entry name" value="UPF0316 PROTEIN YEBE"/>
    <property type="match status" value="1"/>
</dbReference>
<dbReference type="NCBIfam" id="NF003191">
    <property type="entry name" value="PRK04164.1-2"/>
    <property type="match status" value="1"/>
</dbReference>